<organism evidence="3 4">
    <name type="scientific">Streptomyces cinerochromogenes</name>
    <dbReference type="NCBI Taxonomy" id="66422"/>
    <lineage>
        <taxon>Bacteria</taxon>
        <taxon>Bacillati</taxon>
        <taxon>Actinomycetota</taxon>
        <taxon>Actinomycetes</taxon>
        <taxon>Kitasatosporales</taxon>
        <taxon>Streptomycetaceae</taxon>
        <taxon>Streptomyces</taxon>
    </lineage>
</organism>
<dbReference type="Pfam" id="PF06259">
    <property type="entry name" value="Abhydrolase_8"/>
    <property type="match status" value="1"/>
</dbReference>
<feature type="region of interest" description="Disordered" evidence="1">
    <location>
        <begin position="119"/>
        <end position="143"/>
    </location>
</feature>
<feature type="compositionally biased region" description="Polar residues" evidence="1">
    <location>
        <begin position="134"/>
        <end position="143"/>
    </location>
</feature>
<sequence length="609" mass="65309">MDLATLKALKPSEYEEAADGYRATSDMASSAMDAVENKISAGIRNQLEGKTANAALRELKELAKNFHYVQTECALASTALNGFAFDMAAAKRKLEAALDDARAAGCTVGADGSVTFPAGGKEVDGKVPEGGTVEMSTSPTDQTSASLERTAANMHPNPNFGKAIGFANRIGDALKEATDADAKWAPKLRALKADDDLVVSDRDWSDAKSDQDGVSDAGKKYLDSMPQPPKDGSPKGNADWWKNLTPEQQAAWISLRPDSVGKLDGLPSPVRDEANRIVLDETRSRYQLELNSIPKPPVNEWTYIAGGGFGSTPSTVHTDEWMNWYRKYGERYYHLTESLNGMNKIQERFDKTGEQGLPEAYLLGFSPEKDGRAIVANGNPDTADHQAVYVPGTTSDLNSIEGNINRMVDLWRRADNEADGKAVSTITWLGYDAPDEVVKDARHDSYAYDGAPTFNKFLDGLEASHSGDTPPHRTVIGHSYGSTVIGAAAQKGTLNADDVVFAGSPGVLVSGADEMDVAKGHVWNEEGGSDPVPELGRYFLGGDGDIIPSDKDFGANQMATDTHGHGGYWTSGSKSLLNQALVVVGRGDDAELKPSYGPFGPPGSWDHVK</sequence>
<gene>
    <name evidence="3" type="ORF">ACGFZB_15370</name>
</gene>
<keyword evidence="3" id="KW-0378">Hydrolase</keyword>
<feature type="domain" description="DUF1023" evidence="2">
    <location>
        <begin position="367"/>
        <end position="535"/>
    </location>
</feature>
<dbReference type="SUPFAM" id="SSF53474">
    <property type="entry name" value="alpha/beta-Hydrolases"/>
    <property type="match status" value="1"/>
</dbReference>
<proteinExistence type="predicted"/>
<evidence type="ECO:0000313" key="4">
    <source>
        <dbReference type="Proteomes" id="UP001604267"/>
    </source>
</evidence>
<accession>A0ABW7B6V8</accession>
<dbReference type="InterPro" id="IPR029058">
    <property type="entry name" value="AB_hydrolase_fold"/>
</dbReference>
<dbReference type="RefSeq" id="WP_392817938.1">
    <property type="nucleotide sequence ID" value="NZ_JBICYV010000006.1"/>
</dbReference>
<dbReference type="EMBL" id="JBICYV010000006">
    <property type="protein sequence ID" value="MFG3011813.1"/>
    <property type="molecule type" value="Genomic_DNA"/>
</dbReference>
<evidence type="ECO:0000313" key="3">
    <source>
        <dbReference type="EMBL" id="MFG3011813.1"/>
    </source>
</evidence>
<dbReference type="Proteomes" id="UP001604267">
    <property type="component" value="Unassembled WGS sequence"/>
</dbReference>
<dbReference type="InterPro" id="IPR010427">
    <property type="entry name" value="DUF1023"/>
</dbReference>
<reference evidence="3 4" key="1">
    <citation type="submission" date="2024-10" db="EMBL/GenBank/DDBJ databases">
        <title>The Natural Products Discovery Center: Release of the First 8490 Sequenced Strains for Exploring Actinobacteria Biosynthetic Diversity.</title>
        <authorList>
            <person name="Kalkreuter E."/>
            <person name="Kautsar S.A."/>
            <person name="Yang D."/>
            <person name="Bader C.D."/>
            <person name="Teijaro C.N."/>
            <person name="Fluegel L."/>
            <person name="Davis C.M."/>
            <person name="Simpson J.R."/>
            <person name="Lauterbach L."/>
            <person name="Steele A.D."/>
            <person name="Gui C."/>
            <person name="Meng S."/>
            <person name="Li G."/>
            <person name="Viehrig K."/>
            <person name="Ye F."/>
            <person name="Su P."/>
            <person name="Kiefer A.F."/>
            <person name="Nichols A."/>
            <person name="Cepeda A.J."/>
            <person name="Yan W."/>
            <person name="Fan B."/>
            <person name="Jiang Y."/>
            <person name="Adhikari A."/>
            <person name="Zheng C.-J."/>
            <person name="Schuster L."/>
            <person name="Cowan T.M."/>
            <person name="Smanski M.J."/>
            <person name="Chevrette M.G."/>
            <person name="De Carvalho L.P.S."/>
            <person name="Shen B."/>
        </authorList>
    </citation>
    <scope>NUCLEOTIDE SEQUENCE [LARGE SCALE GENOMIC DNA]</scope>
    <source>
        <strain evidence="3 4">NPDC048320</strain>
    </source>
</reference>
<protein>
    <submittedName>
        <fullName evidence="3">Alpha/beta hydrolase</fullName>
    </submittedName>
</protein>
<name>A0ABW7B6V8_9ACTN</name>
<evidence type="ECO:0000259" key="2">
    <source>
        <dbReference type="Pfam" id="PF06259"/>
    </source>
</evidence>
<dbReference type="GO" id="GO:0016787">
    <property type="term" value="F:hydrolase activity"/>
    <property type="evidence" value="ECO:0007669"/>
    <property type="project" value="UniProtKB-KW"/>
</dbReference>
<comment type="caution">
    <text evidence="3">The sequence shown here is derived from an EMBL/GenBank/DDBJ whole genome shotgun (WGS) entry which is preliminary data.</text>
</comment>
<keyword evidence="4" id="KW-1185">Reference proteome</keyword>
<evidence type="ECO:0000256" key="1">
    <source>
        <dbReference type="SAM" id="MobiDB-lite"/>
    </source>
</evidence>
<feature type="compositionally biased region" description="Basic and acidic residues" evidence="1">
    <location>
        <begin position="202"/>
        <end position="222"/>
    </location>
</feature>
<feature type="region of interest" description="Disordered" evidence="1">
    <location>
        <begin position="202"/>
        <end position="241"/>
    </location>
</feature>